<reference evidence="1" key="1">
    <citation type="submission" date="2020-03" db="EMBL/GenBank/DDBJ databases">
        <title>The deep terrestrial virosphere.</title>
        <authorList>
            <person name="Holmfeldt K."/>
            <person name="Nilsson E."/>
            <person name="Simone D."/>
            <person name="Lopez-Fernandez M."/>
            <person name="Wu X."/>
            <person name="de Brujin I."/>
            <person name="Lundin D."/>
            <person name="Andersson A."/>
            <person name="Bertilsson S."/>
            <person name="Dopson M."/>
        </authorList>
    </citation>
    <scope>NUCLEOTIDE SEQUENCE</scope>
    <source>
        <strain evidence="1">MM415A02270</strain>
    </source>
</reference>
<protein>
    <submittedName>
        <fullName evidence="1">Uncharacterized protein</fullName>
    </submittedName>
</protein>
<sequence length="232" mass="25588">MPFDSELILRGQYEGAYVDLDTNDVAPTSLTVNDDGNVCIDLGNPGTDGRGLDCFLQFHDVCTTYQDTLTAQICDSDHLLDGWHTLMVFPIIYCYMREVIVTATTAFVGTDLDLVFTATTGTDTGVLREFSRELLTVGGIGKCWIEMQDAGDTYATLGDIVTCTAGTGVGTITKIGRVIEPWKQMVRRFSTYKRYIRPTLTVSATGNYGDVDMFVTDRQHQFPNRLLMTGGV</sequence>
<evidence type="ECO:0000313" key="1">
    <source>
        <dbReference type="EMBL" id="QJA73730.1"/>
    </source>
</evidence>
<name>A0A6M3JUY1_9ZZZZ</name>
<accession>A0A6M3JUY1</accession>
<dbReference type="AlphaFoldDB" id="A0A6M3JUY1"/>
<proteinExistence type="predicted"/>
<gene>
    <name evidence="1" type="ORF">MM415A02270_0014</name>
</gene>
<organism evidence="1">
    <name type="scientific">viral metagenome</name>
    <dbReference type="NCBI Taxonomy" id="1070528"/>
    <lineage>
        <taxon>unclassified sequences</taxon>
        <taxon>metagenomes</taxon>
        <taxon>organismal metagenomes</taxon>
    </lineage>
</organism>
<dbReference type="EMBL" id="MT142048">
    <property type="protein sequence ID" value="QJA73730.1"/>
    <property type="molecule type" value="Genomic_DNA"/>
</dbReference>